<proteinExistence type="predicted"/>
<evidence type="ECO:0000313" key="2">
    <source>
        <dbReference type="EMBL" id="JAH54010.1"/>
    </source>
</evidence>
<protein>
    <submittedName>
        <fullName evidence="2">Uncharacterized protein</fullName>
    </submittedName>
</protein>
<evidence type="ECO:0000256" key="1">
    <source>
        <dbReference type="SAM" id="Phobius"/>
    </source>
</evidence>
<keyword evidence="1" id="KW-0812">Transmembrane</keyword>
<sequence>MMAFASQIRLKVYISFFPVSIRLIISLCCLWSVKCSIFP</sequence>
<accession>A0A0E9TMB3</accession>
<dbReference type="AlphaFoldDB" id="A0A0E9TMB3"/>
<keyword evidence="1" id="KW-0472">Membrane</keyword>
<feature type="transmembrane region" description="Helical" evidence="1">
    <location>
        <begin position="12"/>
        <end position="33"/>
    </location>
</feature>
<reference evidence="2" key="2">
    <citation type="journal article" date="2015" name="Fish Shellfish Immunol.">
        <title>Early steps in the European eel (Anguilla anguilla)-Vibrio vulnificus interaction in the gills: Role of the RtxA13 toxin.</title>
        <authorList>
            <person name="Callol A."/>
            <person name="Pajuelo D."/>
            <person name="Ebbesson L."/>
            <person name="Teles M."/>
            <person name="MacKenzie S."/>
            <person name="Amaro C."/>
        </authorList>
    </citation>
    <scope>NUCLEOTIDE SEQUENCE</scope>
</reference>
<keyword evidence="1" id="KW-1133">Transmembrane helix</keyword>
<organism evidence="2">
    <name type="scientific">Anguilla anguilla</name>
    <name type="common">European freshwater eel</name>
    <name type="synonym">Muraena anguilla</name>
    <dbReference type="NCBI Taxonomy" id="7936"/>
    <lineage>
        <taxon>Eukaryota</taxon>
        <taxon>Metazoa</taxon>
        <taxon>Chordata</taxon>
        <taxon>Craniata</taxon>
        <taxon>Vertebrata</taxon>
        <taxon>Euteleostomi</taxon>
        <taxon>Actinopterygii</taxon>
        <taxon>Neopterygii</taxon>
        <taxon>Teleostei</taxon>
        <taxon>Anguilliformes</taxon>
        <taxon>Anguillidae</taxon>
        <taxon>Anguilla</taxon>
    </lineage>
</organism>
<reference evidence="2" key="1">
    <citation type="submission" date="2014-11" db="EMBL/GenBank/DDBJ databases">
        <authorList>
            <person name="Amaro Gonzalez C."/>
        </authorList>
    </citation>
    <scope>NUCLEOTIDE SEQUENCE</scope>
</reference>
<name>A0A0E9TMB3_ANGAN</name>
<dbReference type="EMBL" id="GBXM01054567">
    <property type="protein sequence ID" value="JAH54010.1"/>
    <property type="molecule type" value="Transcribed_RNA"/>
</dbReference>